<protein>
    <submittedName>
        <fullName evidence="1">Uncharacterized protein</fullName>
    </submittedName>
</protein>
<dbReference type="EMBL" id="KQ417132">
    <property type="protein sequence ID" value="KOF93586.1"/>
    <property type="molecule type" value="Genomic_DNA"/>
</dbReference>
<dbReference type="PANTHER" id="PTHR46704:SF1">
    <property type="entry name" value="TELOMERE LENGTH REGULATION PROTEIN TEL2 HOMOLOG"/>
    <property type="match status" value="1"/>
</dbReference>
<dbReference type="PANTHER" id="PTHR46704">
    <property type="entry name" value="CXC DOMAIN-CONTAINING PROTEIN-RELATED"/>
    <property type="match status" value="1"/>
</dbReference>
<accession>A0A0L8HWL4</accession>
<sequence length="266" mass="29623">MKIYLWKTFLSDRLPRPTRSGYVQMVNDGDHRGQSSTMFLPMVDMNPDNMTCVNSTLHFVAERYGATPVLQSPAPCKNITYVLDGGALLHRIPWQLGKTYKILQDCTRYVTKHYGQAVVVFDYEVGLSTKDNTHQRRVQCDGDALAKESCEARGDADTLIVLTAVKISGDIETVLVGDDTDLLVLLIHFAGENKHDINFRSEPMKGAEVRSMGVNSINQKLGVQVYTHILFVHAFLGCDTTSRVLGIGKAAGFKLIQENEELQEQA</sequence>
<organism evidence="1">
    <name type="scientific">Octopus bimaculoides</name>
    <name type="common">California two-spotted octopus</name>
    <dbReference type="NCBI Taxonomy" id="37653"/>
    <lineage>
        <taxon>Eukaryota</taxon>
        <taxon>Metazoa</taxon>
        <taxon>Spiralia</taxon>
        <taxon>Lophotrochozoa</taxon>
        <taxon>Mollusca</taxon>
        <taxon>Cephalopoda</taxon>
        <taxon>Coleoidea</taxon>
        <taxon>Octopodiformes</taxon>
        <taxon>Octopoda</taxon>
        <taxon>Incirrata</taxon>
        <taxon>Octopodidae</taxon>
        <taxon>Octopus</taxon>
    </lineage>
</organism>
<dbReference type="AlphaFoldDB" id="A0A0L8HWL4"/>
<name>A0A0L8HWL4_OCTBM</name>
<gene>
    <name evidence="1" type="ORF">OCBIM_22004011mg</name>
</gene>
<evidence type="ECO:0000313" key="1">
    <source>
        <dbReference type="EMBL" id="KOF93586.1"/>
    </source>
</evidence>
<reference evidence="1" key="1">
    <citation type="submission" date="2015-07" db="EMBL/GenBank/DDBJ databases">
        <title>MeaNS - Measles Nucleotide Surveillance Program.</title>
        <authorList>
            <person name="Tran T."/>
            <person name="Druce J."/>
        </authorList>
    </citation>
    <scope>NUCLEOTIDE SEQUENCE</scope>
    <source>
        <strain evidence="1">UCB-OBI-ISO-001</strain>
        <tissue evidence="1">Gonad</tissue>
    </source>
</reference>
<proteinExistence type="predicted"/>